<dbReference type="Gene3D" id="1.25.40.10">
    <property type="entry name" value="Tetratricopeptide repeat domain"/>
    <property type="match status" value="1"/>
</dbReference>
<organism evidence="1 2">
    <name type="scientific">Acetobacter nitrogenifigens DSM 23921 = NBRC 105050</name>
    <dbReference type="NCBI Taxonomy" id="1120919"/>
    <lineage>
        <taxon>Bacteria</taxon>
        <taxon>Pseudomonadati</taxon>
        <taxon>Pseudomonadota</taxon>
        <taxon>Alphaproteobacteria</taxon>
        <taxon>Acetobacterales</taxon>
        <taxon>Acetobacteraceae</taxon>
        <taxon>Acetobacter</taxon>
    </lineage>
</organism>
<keyword evidence="2" id="KW-1185">Reference proteome</keyword>
<evidence type="ECO:0000313" key="2">
    <source>
        <dbReference type="Proteomes" id="UP000321635"/>
    </source>
</evidence>
<dbReference type="RefSeq" id="WP_026397446.1">
    <property type="nucleotide sequence ID" value="NZ_AUBI01000004.1"/>
</dbReference>
<name>A0A511XBF8_9PROT</name>
<dbReference type="STRING" id="1120919.GCA_000429165_01386"/>
<dbReference type="EMBL" id="BJYF01000016">
    <property type="protein sequence ID" value="GEN60309.1"/>
    <property type="molecule type" value="Genomic_DNA"/>
</dbReference>
<proteinExistence type="predicted"/>
<reference evidence="1 2" key="1">
    <citation type="submission" date="2019-07" db="EMBL/GenBank/DDBJ databases">
        <title>Whole genome shotgun sequence of Acetobacter nitrogenifigens NBRC 105050.</title>
        <authorList>
            <person name="Hosoyama A."/>
            <person name="Uohara A."/>
            <person name="Ohji S."/>
            <person name="Ichikawa N."/>
        </authorList>
    </citation>
    <scope>NUCLEOTIDE SEQUENCE [LARGE SCALE GENOMIC DNA]</scope>
    <source>
        <strain evidence="1 2">NBRC 105050</strain>
    </source>
</reference>
<dbReference type="PIRSF" id="PIRSF029288">
    <property type="entry name" value="SciE_ImpE"/>
    <property type="match status" value="1"/>
</dbReference>
<dbReference type="InterPro" id="IPR011990">
    <property type="entry name" value="TPR-like_helical_dom_sf"/>
</dbReference>
<dbReference type="InterPro" id="IPR009211">
    <property type="entry name" value="TagJ"/>
</dbReference>
<evidence type="ECO:0000313" key="1">
    <source>
        <dbReference type="EMBL" id="GEN60309.1"/>
    </source>
</evidence>
<dbReference type="Pfam" id="PF14559">
    <property type="entry name" value="TPR_19"/>
    <property type="match status" value="1"/>
</dbReference>
<dbReference type="SUPFAM" id="SSF144059">
    <property type="entry name" value="ImpE-like"/>
    <property type="match status" value="1"/>
</dbReference>
<dbReference type="Proteomes" id="UP000321635">
    <property type="component" value="Unassembled WGS sequence"/>
</dbReference>
<accession>A0A511XBF8</accession>
<dbReference type="OrthoDB" id="5416084at2"/>
<protein>
    <submittedName>
        <fullName evidence="1">Type VI secretion system protein ImpE</fullName>
    </submittedName>
</protein>
<comment type="caution">
    <text evidence="1">The sequence shown here is derived from an EMBL/GenBank/DDBJ whole genome shotgun (WGS) entry which is preliminary data.</text>
</comment>
<sequence>MTTETADALFQRGDLSGAMSAAVAAVKANPAAAAPRLLLAELALFSGDLQRAETMLTAIESIEPKAALIAAEFRQLLRAETQRRAVFADGALPEFLHEPTAVQQESLRALTALRSGDDASAQAAAQAAESARPHPTGERIAGADTTTFDDFRDADDIIGGTTELLTSTGKYFWIPNESLISLHFHDPVRPRDLYWRRCTAMVRNGPEGDVYIPATYPLTTSSDDDALRLGRSTEWTEDEPVRGVGRRMFLVGDEPLDVMELGTLEFS</sequence>
<dbReference type="Pfam" id="PF07024">
    <property type="entry name" value="ImpE"/>
    <property type="match status" value="1"/>
</dbReference>
<gene>
    <name evidence="1" type="primary">impE</name>
    <name evidence="1" type="ORF">ANI02nite_21930</name>
</gene>
<dbReference type="AlphaFoldDB" id="A0A511XBF8"/>